<comment type="similarity">
    <text evidence="7">Belongs to the binding-protein-dependent transport system permease family.</text>
</comment>
<keyword evidence="4 7" id="KW-0812">Transmembrane</keyword>
<evidence type="ECO:0000256" key="3">
    <source>
        <dbReference type="ARBA" id="ARBA00022475"/>
    </source>
</evidence>
<evidence type="ECO:0000256" key="7">
    <source>
        <dbReference type="RuleBase" id="RU363032"/>
    </source>
</evidence>
<feature type="transmembrane region" description="Helical" evidence="7">
    <location>
        <begin position="122"/>
        <end position="142"/>
    </location>
</feature>
<dbReference type="GO" id="GO:0005886">
    <property type="term" value="C:plasma membrane"/>
    <property type="evidence" value="ECO:0007669"/>
    <property type="project" value="UniProtKB-SubCell"/>
</dbReference>
<feature type="transmembrane region" description="Helical" evidence="7">
    <location>
        <begin position="177"/>
        <end position="201"/>
    </location>
</feature>
<dbReference type="GO" id="GO:0055085">
    <property type="term" value="P:transmembrane transport"/>
    <property type="evidence" value="ECO:0007669"/>
    <property type="project" value="InterPro"/>
</dbReference>
<feature type="transmembrane region" description="Helical" evidence="7">
    <location>
        <begin position="222"/>
        <end position="246"/>
    </location>
</feature>
<name>A0A916YN35_9BACL</name>
<dbReference type="Gene3D" id="1.10.3720.10">
    <property type="entry name" value="MetI-like"/>
    <property type="match status" value="1"/>
</dbReference>
<dbReference type="PANTHER" id="PTHR43227">
    <property type="entry name" value="BLL4140 PROTEIN"/>
    <property type="match status" value="1"/>
</dbReference>
<evidence type="ECO:0000256" key="6">
    <source>
        <dbReference type="ARBA" id="ARBA00023136"/>
    </source>
</evidence>
<evidence type="ECO:0000256" key="1">
    <source>
        <dbReference type="ARBA" id="ARBA00004651"/>
    </source>
</evidence>
<keyword evidence="6 7" id="KW-0472">Membrane</keyword>
<dbReference type="RefSeq" id="WP_188989386.1">
    <property type="nucleotide sequence ID" value="NZ_BMHP01000001.1"/>
</dbReference>
<feature type="transmembrane region" description="Helical" evidence="7">
    <location>
        <begin position="90"/>
        <end position="110"/>
    </location>
</feature>
<keyword evidence="5 7" id="KW-1133">Transmembrane helix</keyword>
<reference evidence="9" key="2">
    <citation type="submission" date="2020-09" db="EMBL/GenBank/DDBJ databases">
        <authorList>
            <person name="Sun Q."/>
            <person name="Zhou Y."/>
        </authorList>
    </citation>
    <scope>NUCLEOTIDE SEQUENCE</scope>
    <source>
        <strain evidence="9">CGMCC 1.15178</strain>
    </source>
</reference>
<keyword evidence="10" id="KW-1185">Reference proteome</keyword>
<dbReference type="Pfam" id="PF00528">
    <property type="entry name" value="BPD_transp_1"/>
    <property type="match status" value="1"/>
</dbReference>
<sequence length="316" mass="35944">MKLEPAKYSVNGRGKLSRKLYNQRYLFLMLLPAVILVFVFSYVVLSGWLIAFINYRPGFNILRSPWIGFEQFKVFLTQSQDYSYLLRNTLIMNIGSLITNLFTAFIFAILLNEVRSRLFGKIVQTVTFFPFFVSWVIIYSLVNALFAPSTGAINETLVNWGVLNEGLNLLGDKSYSWGMMILLDAWKTLGYNSVIFLAAIAGVSPDEYEAAEIDGANRFQKIVYVLIPNLMPTVIVLLILNSGWILNSNFEQFFLFTNTTNWETMEVFDMYVYKFGLKLLNYPYATAVGIMKSIVSLLILIAVNAISKKSTGRSII</sequence>
<organism evidence="9 10">
    <name type="scientific">Paenibacillus nasutitermitis</name>
    <dbReference type="NCBI Taxonomy" id="1652958"/>
    <lineage>
        <taxon>Bacteria</taxon>
        <taxon>Bacillati</taxon>
        <taxon>Bacillota</taxon>
        <taxon>Bacilli</taxon>
        <taxon>Bacillales</taxon>
        <taxon>Paenibacillaceae</taxon>
        <taxon>Paenibacillus</taxon>
    </lineage>
</organism>
<dbReference type="SUPFAM" id="SSF161098">
    <property type="entry name" value="MetI-like"/>
    <property type="match status" value="1"/>
</dbReference>
<evidence type="ECO:0000256" key="2">
    <source>
        <dbReference type="ARBA" id="ARBA00022448"/>
    </source>
</evidence>
<evidence type="ECO:0000313" key="10">
    <source>
        <dbReference type="Proteomes" id="UP000612456"/>
    </source>
</evidence>
<comment type="caution">
    <text evidence="9">The sequence shown here is derived from an EMBL/GenBank/DDBJ whole genome shotgun (WGS) entry which is preliminary data.</text>
</comment>
<feature type="domain" description="ABC transmembrane type-1" evidence="8">
    <location>
        <begin position="86"/>
        <end position="303"/>
    </location>
</feature>
<dbReference type="Proteomes" id="UP000612456">
    <property type="component" value="Unassembled WGS sequence"/>
</dbReference>
<accession>A0A916YN35</accession>
<feature type="transmembrane region" description="Helical" evidence="7">
    <location>
        <begin position="284"/>
        <end position="306"/>
    </location>
</feature>
<evidence type="ECO:0000313" key="9">
    <source>
        <dbReference type="EMBL" id="GGD53183.1"/>
    </source>
</evidence>
<dbReference type="AlphaFoldDB" id="A0A916YN35"/>
<dbReference type="InterPro" id="IPR000515">
    <property type="entry name" value="MetI-like"/>
</dbReference>
<dbReference type="PANTHER" id="PTHR43227:SF11">
    <property type="entry name" value="BLL4140 PROTEIN"/>
    <property type="match status" value="1"/>
</dbReference>
<dbReference type="PROSITE" id="PS50928">
    <property type="entry name" value="ABC_TM1"/>
    <property type="match status" value="1"/>
</dbReference>
<keyword evidence="2 7" id="KW-0813">Transport</keyword>
<evidence type="ECO:0000259" key="8">
    <source>
        <dbReference type="PROSITE" id="PS50928"/>
    </source>
</evidence>
<feature type="transmembrane region" description="Helical" evidence="7">
    <location>
        <begin position="25"/>
        <end position="53"/>
    </location>
</feature>
<proteinExistence type="inferred from homology"/>
<comment type="subcellular location">
    <subcellularLocation>
        <location evidence="1 7">Cell membrane</location>
        <topology evidence="1 7">Multi-pass membrane protein</topology>
    </subcellularLocation>
</comment>
<evidence type="ECO:0000256" key="5">
    <source>
        <dbReference type="ARBA" id="ARBA00022989"/>
    </source>
</evidence>
<keyword evidence="3" id="KW-1003">Cell membrane</keyword>
<reference evidence="9" key="1">
    <citation type="journal article" date="2014" name="Int. J. Syst. Evol. Microbiol.">
        <title>Complete genome sequence of Corynebacterium casei LMG S-19264T (=DSM 44701T), isolated from a smear-ripened cheese.</title>
        <authorList>
            <consortium name="US DOE Joint Genome Institute (JGI-PGF)"/>
            <person name="Walter F."/>
            <person name="Albersmeier A."/>
            <person name="Kalinowski J."/>
            <person name="Ruckert C."/>
        </authorList>
    </citation>
    <scope>NUCLEOTIDE SEQUENCE</scope>
    <source>
        <strain evidence="9">CGMCC 1.15178</strain>
    </source>
</reference>
<gene>
    <name evidence="9" type="ORF">GCM10010911_08420</name>
</gene>
<dbReference type="EMBL" id="BMHP01000001">
    <property type="protein sequence ID" value="GGD53183.1"/>
    <property type="molecule type" value="Genomic_DNA"/>
</dbReference>
<dbReference type="CDD" id="cd06261">
    <property type="entry name" value="TM_PBP2"/>
    <property type="match status" value="1"/>
</dbReference>
<protein>
    <submittedName>
        <fullName evidence="9">Sugar ABC transporter permease</fullName>
    </submittedName>
</protein>
<dbReference type="InterPro" id="IPR050809">
    <property type="entry name" value="UgpAE/MalFG_permease"/>
</dbReference>
<evidence type="ECO:0000256" key="4">
    <source>
        <dbReference type="ARBA" id="ARBA00022692"/>
    </source>
</evidence>
<dbReference type="InterPro" id="IPR035906">
    <property type="entry name" value="MetI-like_sf"/>
</dbReference>